<reference evidence="2" key="2">
    <citation type="journal article" date="2023" name="IMA Fungus">
        <title>Comparative genomic study of the Penicillium genus elucidates a diverse pangenome and 15 lateral gene transfer events.</title>
        <authorList>
            <person name="Petersen C."/>
            <person name="Sorensen T."/>
            <person name="Nielsen M.R."/>
            <person name="Sondergaard T.E."/>
            <person name="Sorensen J.L."/>
            <person name="Fitzpatrick D.A."/>
            <person name="Frisvad J.C."/>
            <person name="Nielsen K.L."/>
        </authorList>
    </citation>
    <scope>NUCLEOTIDE SEQUENCE</scope>
    <source>
        <strain evidence="2">IBT 23319</strain>
    </source>
</reference>
<protein>
    <submittedName>
        <fullName evidence="2">Uncharacterized protein</fullName>
    </submittedName>
</protein>
<dbReference type="OrthoDB" id="250175at2759"/>
<feature type="compositionally biased region" description="Low complexity" evidence="1">
    <location>
        <begin position="64"/>
        <end position="73"/>
    </location>
</feature>
<reference evidence="2" key="1">
    <citation type="submission" date="2022-11" db="EMBL/GenBank/DDBJ databases">
        <authorList>
            <person name="Petersen C."/>
        </authorList>
    </citation>
    <scope>NUCLEOTIDE SEQUENCE</scope>
    <source>
        <strain evidence="2">IBT 23319</strain>
    </source>
</reference>
<name>A0A9W9NJB9_PENCI</name>
<dbReference type="GeneID" id="81388013"/>
<dbReference type="Proteomes" id="UP001147733">
    <property type="component" value="Unassembled WGS sequence"/>
</dbReference>
<feature type="compositionally biased region" description="Basic and acidic residues" evidence="1">
    <location>
        <begin position="76"/>
        <end position="87"/>
    </location>
</feature>
<accession>A0A9W9NJB9</accession>
<dbReference type="SUPFAM" id="SSF81901">
    <property type="entry name" value="HCP-like"/>
    <property type="match status" value="1"/>
</dbReference>
<feature type="region of interest" description="Disordered" evidence="1">
    <location>
        <begin position="22"/>
        <end position="87"/>
    </location>
</feature>
<organism evidence="2 3">
    <name type="scientific">Penicillium citrinum</name>
    <dbReference type="NCBI Taxonomy" id="5077"/>
    <lineage>
        <taxon>Eukaryota</taxon>
        <taxon>Fungi</taxon>
        <taxon>Dikarya</taxon>
        <taxon>Ascomycota</taxon>
        <taxon>Pezizomycotina</taxon>
        <taxon>Eurotiomycetes</taxon>
        <taxon>Eurotiomycetidae</taxon>
        <taxon>Eurotiales</taxon>
        <taxon>Aspergillaceae</taxon>
        <taxon>Penicillium</taxon>
    </lineage>
</organism>
<evidence type="ECO:0000313" key="3">
    <source>
        <dbReference type="Proteomes" id="UP001147733"/>
    </source>
</evidence>
<sequence>MSRSTTSLTQWLQLRKIIHAKSPSAISSRTRSLPASTHVSRTNQHNAPALTRCFHTTVPRRASKSAPRAPRAPGTIERERKAQWEGRRSAKIGVKGQLFLKSKIQNSTKKSMGECLQLHEQIAGTVYDAAIASGEIPKEISFKTYNDIGVKLITAAFEQDATATAVRAISVDVDAVFRIGHCVALPLEEPILSEWILSSCAQAKARLPLVIAVHRSTIKENIPARSTWTAEIERLAREEYPPAMLLHANILGRRGEYDAAFKWLEKKIIPRISPTRQPPSMFASIQLREILDSPHRTLALLRASHDEQFGSVESRQKADEAIRIAALEYNDSAALAEYASLMMNENNLDMYEECMCKAASAGNSKAAFYLGNFYYLTYLGKYATRGERNSNQNRWPPAWMSRLLRLDDPAKSSSYLNKSVAYIASFLNRSLPQKDYVELAKEWYSVALAKGEKSAAFMLALLMRETAVSAPEREDAGILFEVGRQDDDLDLVKPMAELEKHWFDPDYEPTLPKKFLAVR</sequence>
<evidence type="ECO:0000256" key="1">
    <source>
        <dbReference type="SAM" id="MobiDB-lite"/>
    </source>
</evidence>
<comment type="caution">
    <text evidence="2">The sequence shown here is derived from an EMBL/GenBank/DDBJ whole genome shotgun (WGS) entry which is preliminary data.</text>
</comment>
<feature type="compositionally biased region" description="Polar residues" evidence="1">
    <location>
        <begin position="24"/>
        <end position="46"/>
    </location>
</feature>
<gene>
    <name evidence="2" type="ORF">N7469_009941</name>
</gene>
<evidence type="ECO:0000313" key="2">
    <source>
        <dbReference type="EMBL" id="KAJ5221054.1"/>
    </source>
</evidence>
<dbReference type="InterPro" id="IPR011990">
    <property type="entry name" value="TPR-like_helical_dom_sf"/>
</dbReference>
<dbReference type="EMBL" id="JAPQKT010000009">
    <property type="protein sequence ID" value="KAJ5221054.1"/>
    <property type="molecule type" value="Genomic_DNA"/>
</dbReference>
<dbReference type="Gene3D" id="1.25.40.10">
    <property type="entry name" value="Tetratricopeptide repeat domain"/>
    <property type="match status" value="1"/>
</dbReference>
<dbReference type="AlphaFoldDB" id="A0A9W9NJB9"/>
<keyword evidence="3" id="KW-1185">Reference proteome</keyword>
<proteinExistence type="predicted"/>
<dbReference type="RefSeq" id="XP_056495977.1">
    <property type="nucleotide sequence ID" value="XM_056648846.1"/>
</dbReference>